<feature type="compositionally biased region" description="Low complexity" evidence="8">
    <location>
        <begin position="9"/>
        <end position="28"/>
    </location>
</feature>
<dbReference type="SMART" id="SM00316">
    <property type="entry name" value="S1"/>
    <property type="match status" value="6"/>
</dbReference>
<evidence type="ECO:0000259" key="9">
    <source>
        <dbReference type="PROSITE" id="PS50126"/>
    </source>
</evidence>
<dbReference type="FunFam" id="2.40.50.140:FF:000110">
    <property type="entry name" value="30S ribosomal protein S1"/>
    <property type="match status" value="1"/>
</dbReference>
<feature type="domain" description="S1 motif" evidence="9">
    <location>
        <begin position="266"/>
        <end position="334"/>
    </location>
</feature>
<feature type="domain" description="S1 motif" evidence="9">
    <location>
        <begin position="438"/>
        <end position="508"/>
    </location>
</feature>
<dbReference type="AlphaFoldDB" id="A0A7V2B0S8"/>
<evidence type="ECO:0000256" key="3">
    <source>
        <dbReference type="ARBA" id="ARBA00022884"/>
    </source>
</evidence>
<dbReference type="PANTHER" id="PTHR10724">
    <property type="entry name" value="30S RIBOSOMAL PROTEIN S1"/>
    <property type="match status" value="1"/>
</dbReference>
<dbReference type="PRINTS" id="PR00681">
    <property type="entry name" value="RIBOSOMALS1"/>
</dbReference>
<feature type="domain" description="S1 motif" evidence="9">
    <location>
        <begin position="98"/>
        <end position="160"/>
    </location>
</feature>
<comment type="similarity">
    <text evidence="1">Belongs to the bacterial ribosomal protein bS1 family.</text>
</comment>
<dbReference type="CDD" id="cd05687">
    <property type="entry name" value="S1_RPS1_repeat_ec1_hs1"/>
    <property type="match status" value="1"/>
</dbReference>
<evidence type="ECO:0000256" key="5">
    <source>
        <dbReference type="ARBA" id="ARBA00023274"/>
    </source>
</evidence>
<dbReference type="InterPro" id="IPR003029">
    <property type="entry name" value="S1_domain"/>
</dbReference>
<reference evidence="10" key="1">
    <citation type="journal article" date="2020" name="mSystems">
        <title>Genome- and Community-Level Interaction Insights into Carbon Utilization and Element Cycling Functions of Hydrothermarchaeota in Hydrothermal Sediment.</title>
        <authorList>
            <person name="Zhou Z."/>
            <person name="Liu Y."/>
            <person name="Xu W."/>
            <person name="Pan J."/>
            <person name="Luo Z.H."/>
            <person name="Li M."/>
        </authorList>
    </citation>
    <scope>NUCLEOTIDE SEQUENCE [LARGE SCALE GENOMIC DNA]</scope>
    <source>
        <strain evidence="10">SpSt-143</strain>
    </source>
</reference>
<comment type="caution">
    <text evidence="10">The sequence shown here is derived from an EMBL/GenBank/DDBJ whole genome shotgun (WGS) entry which is preliminary data.</text>
</comment>
<feature type="domain" description="S1 motif" evidence="9">
    <location>
        <begin position="525"/>
        <end position="592"/>
    </location>
</feature>
<dbReference type="NCBIfam" id="TIGR00717">
    <property type="entry name" value="rpsA"/>
    <property type="match status" value="1"/>
</dbReference>
<keyword evidence="4 10" id="KW-0689">Ribosomal protein</keyword>
<dbReference type="SUPFAM" id="SSF50249">
    <property type="entry name" value="Nucleic acid-binding proteins"/>
    <property type="match status" value="6"/>
</dbReference>
<proteinExistence type="inferred from homology"/>
<evidence type="ECO:0000256" key="8">
    <source>
        <dbReference type="SAM" id="MobiDB-lite"/>
    </source>
</evidence>
<name>A0A7V2B0S8_RHOMR</name>
<dbReference type="EMBL" id="DSGB01000005">
    <property type="protein sequence ID" value="HER96145.1"/>
    <property type="molecule type" value="Genomic_DNA"/>
</dbReference>
<evidence type="ECO:0000256" key="4">
    <source>
        <dbReference type="ARBA" id="ARBA00022980"/>
    </source>
</evidence>
<dbReference type="GO" id="GO:0006412">
    <property type="term" value="P:translation"/>
    <property type="evidence" value="ECO:0007669"/>
    <property type="project" value="InterPro"/>
</dbReference>
<dbReference type="CDD" id="cd04465">
    <property type="entry name" value="S1_RPS1_repeat_ec2_hs2"/>
    <property type="match status" value="1"/>
</dbReference>
<feature type="domain" description="S1 motif" evidence="9">
    <location>
        <begin position="351"/>
        <end position="421"/>
    </location>
</feature>
<dbReference type="PROSITE" id="PS50126">
    <property type="entry name" value="S1"/>
    <property type="match status" value="6"/>
</dbReference>
<dbReference type="GO" id="GO:0003729">
    <property type="term" value="F:mRNA binding"/>
    <property type="evidence" value="ECO:0007669"/>
    <property type="project" value="UniProtKB-ARBA"/>
</dbReference>
<evidence type="ECO:0000256" key="2">
    <source>
        <dbReference type="ARBA" id="ARBA00022737"/>
    </source>
</evidence>
<keyword evidence="2" id="KW-0677">Repeat</keyword>
<accession>A0A7V2B0S8</accession>
<evidence type="ECO:0000256" key="1">
    <source>
        <dbReference type="ARBA" id="ARBA00006767"/>
    </source>
</evidence>
<dbReference type="GO" id="GO:1990904">
    <property type="term" value="C:ribonucleoprotein complex"/>
    <property type="evidence" value="ECO:0007669"/>
    <property type="project" value="UniProtKB-KW"/>
</dbReference>
<dbReference type="InterPro" id="IPR035104">
    <property type="entry name" value="Ribosomal_protein_S1-like"/>
</dbReference>
<dbReference type="Pfam" id="PF00575">
    <property type="entry name" value="S1"/>
    <property type="match status" value="6"/>
</dbReference>
<dbReference type="PANTHER" id="PTHR10724:SF7">
    <property type="entry name" value="SMALL RIBOSOMAL SUBUNIT PROTEIN BS1C"/>
    <property type="match status" value="1"/>
</dbReference>
<evidence type="ECO:0000256" key="6">
    <source>
        <dbReference type="ARBA" id="ARBA00035293"/>
    </source>
</evidence>
<organism evidence="10">
    <name type="scientific">Rhodothermus marinus</name>
    <name type="common">Rhodothermus obamensis</name>
    <dbReference type="NCBI Taxonomy" id="29549"/>
    <lineage>
        <taxon>Bacteria</taxon>
        <taxon>Pseudomonadati</taxon>
        <taxon>Rhodothermota</taxon>
        <taxon>Rhodothermia</taxon>
        <taxon>Rhodothermales</taxon>
        <taxon>Rhodothermaceae</taxon>
        <taxon>Rhodothermus</taxon>
    </lineage>
</organism>
<feature type="region of interest" description="Disordered" evidence="8">
    <location>
        <begin position="1"/>
        <end position="48"/>
    </location>
</feature>
<dbReference type="CDD" id="cd05688">
    <property type="entry name" value="S1_RPS1_repeat_ec3"/>
    <property type="match status" value="2"/>
</dbReference>
<dbReference type="GO" id="GO:0003735">
    <property type="term" value="F:structural constituent of ribosome"/>
    <property type="evidence" value="ECO:0007669"/>
    <property type="project" value="InterPro"/>
</dbReference>
<gene>
    <name evidence="10" type="ORF">ENO59_06465</name>
</gene>
<evidence type="ECO:0000313" key="10">
    <source>
        <dbReference type="EMBL" id="HER96145.1"/>
    </source>
</evidence>
<dbReference type="FunFam" id="2.40.50.140:FF:000051">
    <property type="entry name" value="RNA-binding transcriptional accessory protein"/>
    <property type="match status" value="1"/>
</dbReference>
<feature type="region of interest" description="Disordered" evidence="8">
    <location>
        <begin position="603"/>
        <end position="678"/>
    </location>
</feature>
<protein>
    <recommendedName>
        <fullName evidence="6">Small ribosomal subunit protein bS1</fullName>
    </recommendedName>
    <alternativeName>
        <fullName evidence="7">30S ribosomal protein S1</fullName>
    </alternativeName>
</protein>
<keyword evidence="3" id="KW-0694">RNA-binding</keyword>
<feature type="compositionally biased region" description="Basic and acidic residues" evidence="8">
    <location>
        <begin position="642"/>
        <end position="678"/>
    </location>
</feature>
<dbReference type="InterPro" id="IPR012340">
    <property type="entry name" value="NA-bd_OB-fold"/>
</dbReference>
<feature type="domain" description="S1 motif" evidence="9">
    <location>
        <begin position="178"/>
        <end position="245"/>
    </location>
</feature>
<dbReference type="InterPro" id="IPR050437">
    <property type="entry name" value="Ribos_protein_bS1-like"/>
</dbReference>
<feature type="compositionally biased region" description="Low complexity" evidence="8">
    <location>
        <begin position="35"/>
        <end position="48"/>
    </location>
</feature>
<feature type="compositionally biased region" description="Basic and acidic residues" evidence="8">
    <location>
        <begin position="603"/>
        <end position="626"/>
    </location>
</feature>
<dbReference type="Gene3D" id="2.40.50.140">
    <property type="entry name" value="Nucleic acid-binding proteins"/>
    <property type="match status" value="6"/>
</dbReference>
<dbReference type="NCBIfam" id="NF004953">
    <property type="entry name" value="PRK06299.1-3"/>
    <property type="match status" value="1"/>
</dbReference>
<dbReference type="FunFam" id="2.40.50.140:FF:000011">
    <property type="entry name" value="30S ribosomal protein S1"/>
    <property type="match status" value="2"/>
</dbReference>
<sequence>MAEEQKQATEVSETSVPETTEPVHAAAEASEEATPEAPQAEVQAAATAPAVTGYRGEVKGRVVKLEELQQLQQGREVDPFHEQLRQQIEQSFSAVQEGQIVKGRILSVGEKEVIIDIGFKSSGIVPLNEFGTAEIKPGDEVEVYIEKLEDAQGQLLLSKTKADRLRRWQRVEQAYYNEEIIEGTILRRIKGGMIAEIFDGLEAFLPGSQVDVRPVRDFDAYVGKRMEFKIVKINPANENVVISHKALVEKELQKQREEILSKMEPGQVLEGTVKNITDFGVFIDLGGVDGLLHITDLSWGRVSHPSELVQLGQKLNVVVLDYDKERQRISLGLKQLLPHPWENIDEKYKEGDVVEGKVVSITEYGAFVELEKGIEGLVHISEMSWTDHVRHPGQKVSLGQLVKVKILNIDRENRKISLGMKQLEPNPWEGIAKRYPPGTILRGKVRNITNFGVFVEIEPGIDGLVHISDLSWTRRIQHPNEVVKKGQELDVVVLEIDEANQRISLGHKQIQTNPWNDFALVYAEGTDHTAKVVRHEEGGLVVELPLGVEAFVPASELKQSKNFQEFYKPGQELALRVIRFDASQKEIVLSELAKQRAEEEARRAEEEQRRREERKQQEQAVREYQRKATTGPTTLAELSGLEDLKAQLEAAEKAAQEVKPDAAETPEEHAENDKKTET</sequence>
<dbReference type="NCBIfam" id="NF004952">
    <property type="entry name" value="PRK06299.1-2"/>
    <property type="match status" value="1"/>
</dbReference>
<dbReference type="InterPro" id="IPR000110">
    <property type="entry name" value="Ribosomal_bS1"/>
</dbReference>
<evidence type="ECO:0000256" key="7">
    <source>
        <dbReference type="ARBA" id="ARBA00035517"/>
    </source>
</evidence>
<dbReference type="GO" id="GO:0005840">
    <property type="term" value="C:ribosome"/>
    <property type="evidence" value="ECO:0007669"/>
    <property type="project" value="UniProtKB-KW"/>
</dbReference>
<keyword evidence="5" id="KW-0687">Ribonucleoprotein</keyword>
<dbReference type="NCBIfam" id="NF005208">
    <property type="entry name" value="PRK06676.1"/>
    <property type="match status" value="1"/>
</dbReference>
<dbReference type="GO" id="GO:0005737">
    <property type="term" value="C:cytoplasm"/>
    <property type="evidence" value="ECO:0007669"/>
    <property type="project" value="UniProtKB-ARBA"/>
</dbReference>